<dbReference type="EMBL" id="CP002739">
    <property type="protein sequence ID" value="AEF17213.1"/>
    <property type="molecule type" value="Genomic_DNA"/>
</dbReference>
<keyword evidence="1" id="KW-0472">Membrane</keyword>
<evidence type="ECO:0000313" key="2">
    <source>
        <dbReference type="EMBL" id="AEF17213.1"/>
    </source>
</evidence>
<keyword evidence="3" id="KW-1185">Reference proteome</keyword>
<dbReference type="eggNOG" id="ENOG5032RN2">
    <property type="taxonomic scope" value="Bacteria"/>
</dbReference>
<dbReference type="RefSeq" id="WP_013787955.1">
    <property type="nucleotide sequence ID" value="NC_015555.1"/>
</dbReference>
<accession>F6BL29</accession>
<dbReference type="NCBIfam" id="TIGR02896">
    <property type="entry name" value="spore_III_AF"/>
    <property type="match status" value="1"/>
</dbReference>
<dbReference type="STRING" id="858215.Thexy_1180"/>
<organism evidence="2 3">
    <name type="scientific">Thermoanaerobacterium xylanolyticum (strain ATCC 49914 / DSM 7097 / LX-11)</name>
    <dbReference type="NCBI Taxonomy" id="858215"/>
    <lineage>
        <taxon>Bacteria</taxon>
        <taxon>Bacillati</taxon>
        <taxon>Bacillota</taxon>
        <taxon>Clostridia</taxon>
        <taxon>Thermoanaerobacterales</taxon>
        <taxon>Thermoanaerobacteraceae</taxon>
        <taxon>Thermoanaerobacterium</taxon>
    </lineage>
</organism>
<keyword evidence="1" id="KW-1133">Transmembrane helix</keyword>
<keyword evidence="1" id="KW-0812">Transmembrane</keyword>
<reference evidence="2" key="1">
    <citation type="submission" date="2011-05" db="EMBL/GenBank/DDBJ databases">
        <title>Complete sequence of Thermoanaerobacterium xylanolyticum LX-11.</title>
        <authorList>
            <consortium name="US DOE Joint Genome Institute"/>
            <person name="Lucas S."/>
            <person name="Han J."/>
            <person name="Lapidus A."/>
            <person name="Cheng J.-F."/>
            <person name="Goodwin L."/>
            <person name="Pitluck S."/>
            <person name="Peters L."/>
            <person name="Mikhailova N."/>
            <person name="Lu M."/>
            <person name="Han C."/>
            <person name="Tapia R."/>
            <person name="Land M."/>
            <person name="Hauser L."/>
            <person name="Kyrpides N."/>
            <person name="Ivanova N."/>
            <person name="Pagani I."/>
            <person name="Hemme C."/>
            <person name="Woyke T."/>
        </authorList>
    </citation>
    <scope>NUCLEOTIDE SEQUENCE</scope>
    <source>
        <strain evidence="2">LX-11</strain>
    </source>
</reference>
<dbReference type="KEGG" id="txy:Thexy_1180"/>
<dbReference type="Pfam" id="PF09581">
    <property type="entry name" value="Spore_III_AF"/>
    <property type="match status" value="1"/>
</dbReference>
<evidence type="ECO:0000256" key="1">
    <source>
        <dbReference type="SAM" id="Phobius"/>
    </source>
</evidence>
<sequence length="194" mass="21980">MDFLDEVKSWIIQIAYISILAIIFELLIPSSSMKKYVKIVIGLTIMIAIINPVLGFIKSGININNALEKEYNYNNVDISGMTKQAEIERNKLIVDEYKKRLNDQIKERILSMVSASDVEVESSIIDNLNDKSFGLVKEINITIFNDKNETSNGSGNISIEVSKANEKTSKIDNIKNDLSKFYNVPLKNITIEER</sequence>
<feature type="transmembrane region" description="Helical" evidence="1">
    <location>
        <begin position="12"/>
        <end position="29"/>
    </location>
</feature>
<evidence type="ECO:0000313" key="3">
    <source>
        <dbReference type="Proteomes" id="UP000007239"/>
    </source>
</evidence>
<dbReference type="InterPro" id="IPR014245">
    <property type="entry name" value="Spore_III_AF"/>
</dbReference>
<dbReference type="HOGENOM" id="CLU_094201_1_1_9"/>
<protein>
    <submittedName>
        <fullName evidence="2">Stage III sporulation protein AF</fullName>
    </submittedName>
</protein>
<feature type="transmembrane region" description="Helical" evidence="1">
    <location>
        <begin position="36"/>
        <end position="57"/>
    </location>
</feature>
<gene>
    <name evidence="2" type="ordered locus">Thexy_1180</name>
</gene>
<proteinExistence type="predicted"/>
<dbReference type="Proteomes" id="UP000007239">
    <property type="component" value="Chromosome"/>
</dbReference>
<dbReference type="AlphaFoldDB" id="F6BL29"/>
<name>F6BL29_THEXL</name>